<sequence length="196" mass="21937">MTTTPPLHPDLARELVTRAEQSTERWSRLVRDQLDAIHLGQRRHADHANAAVLRRILADHGWPGHHLVGPDASRAAWQLALRADHDPNFQHLAARLLHRAVKNDDAPTTQWAHLHDRALVNNGHPQEFGTQYRIAADHLEPHPIREPADLDTRRTRVGLPPAATALHALRRRLADTPEHTDSTTDTIILTALADAA</sequence>
<dbReference type="EMBL" id="CP031194">
    <property type="protein sequence ID" value="AXG82948.1"/>
    <property type="molecule type" value="Genomic_DNA"/>
</dbReference>
<evidence type="ECO:0000313" key="1">
    <source>
        <dbReference type="EMBL" id="AXG82948.1"/>
    </source>
</evidence>
<organism evidence="1 2">
    <name type="scientific">Streptomyces paludis</name>
    <dbReference type="NCBI Taxonomy" id="2282738"/>
    <lineage>
        <taxon>Bacteria</taxon>
        <taxon>Bacillati</taxon>
        <taxon>Actinomycetota</taxon>
        <taxon>Actinomycetes</taxon>
        <taxon>Kitasatosporales</taxon>
        <taxon>Streptomycetaceae</taxon>
        <taxon>Streptomyces</taxon>
    </lineage>
</organism>
<gene>
    <name evidence="1" type="ORF">DVK44_27755</name>
</gene>
<keyword evidence="2" id="KW-1185">Reference proteome</keyword>
<name>A0A345I1X4_9ACTN</name>
<dbReference type="Proteomes" id="UP000253868">
    <property type="component" value="Chromosome"/>
</dbReference>
<protein>
    <submittedName>
        <fullName evidence="1">Uncharacterized protein</fullName>
    </submittedName>
</protein>
<proteinExistence type="predicted"/>
<dbReference type="Pfam" id="PF20329">
    <property type="entry name" value="DUF6624"/>
    <property type="match status" value="1"/>
</dbReference>
<dbReference type="InterPro" id="IPR046732">
    <property type="entry name" value="DUF6624"/>
</dbReference>
<dbReference type="KEGG" id="spad:DVK44_27755"/>
<accession>A0A345I1X4</accession>
<dbReference type="AlphaFoldDB" id="A0A345I1X4"/>
<reference evidence="2" key="1">
    <citation type="submission" date="2018-07" db="EMBL/GenBank/DDBJ databases">
        <authorList>
            <person name="Zhao J."/>
        </authorList>
    </citation>
    <scope>NUCLEOTIDE SEQUENCE [LARGE SCALE GENOMIC DNA]</scope>
    <source>
        <strain evidence="2">GSSD-12</strain>
    </source>
</reference>
<dbReference type="OrthoDB" id="22038at2"/>
<evidence type="ECO:0000313" key="2">
    <source>
        <dbReference type="Proteomes" id="UP000253868"/>
    </source>
</evidence>